<organism evidence="1 2">
    <name type="scientific">Eumeta variegata</name>
    <name type="common">Bagworm moth</name>
    <name type="synonym">Eumeta japonica</name>
    <dbReference type="NCBI Taxonomy" id="151549"/>
    <lineage>
        <taxon>Eukaryota</taxon>
        <taxon>Metazoa</taxon>
        <taxon>Ecdysozoa</taxon>
        <taxon>Arthropoda</taxon>
        <taxon>Hexapoda</taxon>
        <taxon>Insecta</taxon>
        <taxon>Pterygota</taxon>
        <taxon>Neoptera</taxon>
        <taxon>Endopterygota</taxon>
        <taxon>Lepidoptera</taxon>
        <taxon>Glossata</taxon>
        <taxon>Ditrysia</taxon>
        <taxon>Tineoidea</taxon>
        <taxon>Psychidae</taxon>
        <taxon>Oiketicinae</taxon>
        <taxon>Eumeta</taxon>
    </lineage>
</organism>
<dbReference type="AlphaFoldDB" id="A0A4C1XFW0"/>
<reference evidence="1 2" key="1">
    <citation type="journal article" date="2019" name="Commun. Biol.">
        <title>The bagworm genome reveals a unique fibroin gene that provides high tensile strength.</title>
        <authorList>
            <person name="Kono N."/>
            <person name="Nakamura H."/>
            <person name="Ohtoshi R."/>
            <person name="Tomita M."/>
            <person name="Numata K."/>
            <person name="Arakawa K."/>
        </authorList>
    </citation>
    <scope>NUCLEOTIDE SEQUENCE [LARGE SCALE GENOMIC DNA]</scope>
</reference>
<dbReference type="EMBL" id="BGZK01000851">
    <property type="protein sequence ID" value="GBP62831.1"/>
    <property type="molecule type" value="Genomic_DNA"/>
</dbReference>
<evidence type="ECO:0000313" key="2">
    <source>
        <dbReference type="Proteomes" id="UP000299102"/>
    </source>
</evidence>
<comment type="caution">
    <text evidence="1">The sequence shown here is derived from an EMBL/GenBank/DDBJ whole genome shotgun (WGS) entry which is preliminary data.</text>
</comment>
<proteinExistence type="predicted"/>
<dbReference type="Proteomes" id="UP000299102">
    <property type="component" value="Unassembled WGS sequence"/>
</dbReference>
<protein>
    <submittedName>
        <fullName evidence="1">Uncharacterized protein</fullName>
    </submittedName>
</protein>
<sequence>MVIADKTTAFGAAATFTFGRRQGARRGRRGERRIESACGTTPALRRADRCARVACRILRRQPPRRPTCAFDSPFAKLRGLLVCAVDQWSTGSVLKCFCKSVTTEISLNDITLGRVADNNTLSSRSRRNNRRRASAVRAV</sequence>
<evidence type="ECO:0000313" key="1">
    <source>
        <dbReference type="EMBL" id="GBP62831.1"/>
    </source>
</evidence>
<keyword evidence="2" id="KW-1185">Reference proteome</keyword>
<name>A0A4C1XFW0_EUMVA</name>
<accession>A0A4C1XFW0</accession>
<gene>
    <name evidence="1" type="ORF">EVAR_44686_1</name>
</gene>